<comment type="caution">
    <text evidence="6">The sequence shown here is derived from an EMBL/GenBank/DDBJ whole genome shotgun (WGS) entry which is preliminary data.</text>
</comment>
<keyword evidence="7" id="KW-1185">Reference proteome</keyword>
<evidence type="ECO:0000256" key="4">
    <source>
        <dbReference type="SAM" id="SignalP"/>
    </source>
</evidence>
<dbReference type="AlphaFoldDB" id="A0ABD3LB93"/>
<keyword evidence="1" id="KW-0677">Repeat</keyword>
<keyword evidence="4" id="KW-0732">Signal</keyword>
<dbReference type="InterPro" id="IPR041118">
    <property type="entry name" value="Rx_N"/>
</dbReference>
<evidence type="ECO:0000256" key="3">
    <source>
        <dbReference type="ARBA" id="ARBA00022821"/>
    </source>
</evidence>
<sequence>MAIGEVVLGSFLASLFQILFNKLTSLALCHMQWEGISTTLLEKWKAMLVTINGVLADAEDKQLSANPQVKLWLDDVRDLAYDMEALLDEFAIKTSQVESEVESNTIRGLEKWKFSFFGQLRSLMSENEVQEINGRLKTIITGKAHLSLRENIADKLNYTSKRDPTTSLPEP</sequence>
<dbReference type="Pfam" id="PF18052">
    <property type="entry name" value="Rx_N"/>
    <property type="match status" value="1"/>
</dbReference>
<dbReference type="Proteomes" id="UP001634007">
    <property type="component" value="Unassembled WGS sequence"/>
</dbReference>
<feature type="chain" id="PRO_5044749674" description="Disease resistance N-terminal domain-containing protein" evidence="4">
    <location>
        <begin position="28"/>
        <end position="171"/>
    </location>
</feature>
<dbReference type="GO" id="GO:0000166">
    <property type="term" value="F:nucleotide binding"/>
    <property type="evidence" value="ECO:0007669"/>
    <property type="project" value="UniProtKB-KW"/>
</dbReference>
<feature type="signal peptide" evidence="4">
    <location>
        <begin position="1"/>
        <end position="27"/>
    </location>
</feature>
<dbReference type="EMBL" id="JBJKBG010000002">
    <property type="protein sequence ID" value="KAL3749049.1"/>
    <property type="molecule type" value="Genomic_DNA"/>
</dbReference>
<organism evidence="6 7">
    <name type="scientific">Eucalyptus globulus</name>
    <name type="common">Tasmanian blue gum</name>
    <dbReference type="NCBI Taxonomy" id="34317"/>
    <lineage>
        <taxon>Eukaryota</taxon>
        <taxon>Viridiplantae</taxon>
        <taxon>Streptophyta</taxon>
        <taxon>Embryophyta</taxon>
        <taxon>Tracheophyta</taxon>
        <taxon>Spermatophyta</taxon>
        <taxon>Magnoliopsida</taxon>
        <taxon>eudicotyledons</taxon>
        <taxon>Gunneridae</taxon>
        <taxon>Pentapetalae</taxon>
        <taxon>rosids</taxon>
        <taxon>malvids</taxon>
        <taxon>Myrtales</taxon>
        <taxon>Myrtaceae</taxon>
        <taxon>Myrtoideae</taxon>
        <taxon>Eucalypteae</taxon>
        <taxon>Eucalyptus</taxon>
    </lineage>
</organism>
<proteinExistence type="predicted"/>
<gene>
    <name evidence="6" type="ORF">ACJRO7_010185</name>
</gene>
<evidence type="ECO:0000256" key="2">
    <source>
        <dbReference type="ARBA" id="ARBA00022741"/>
    </source>
</evidence>
<evidence type="ECO:0000256" key="1">
    <source>
        <dbReference type="ARBA" id="ARBA00022737"/>
    </source>
</evidence>
<evidence type="ECO:0000313" key="6">
    <source>
        <dbReference type="EMBL" id="KAL3749049.1"/>
    </source>
</evidence>
<dbReference type="GO" id="GO:0006952">
    <property type="term" value="P:defense response"/>
    <property type="evidence" value="ECO:0007669"/>
    <property type="project" value="UniProtKB-KW"/>
</dbReference>
<keyword evidence="3" id="KW-0611">Plant defense</keyword>
<feature type="domain" description="Disease resistance N-terminal" evidence="5">
    <location>
        <begin position="17"/>
        <end position="100"/>
    </location>
</feature>
<dbReference type="Gene3D" id="1.20.5.4130">
    <property type="match status" value="1"/>
</dbReference>
<accession>A0ABD3LB93</accession>
<evidence type="ECO:0000313" key="7">
    <source>
        <dbReference type="Proteomes" id="UP001634007"/>
    </source>
</evidence>
<evidence type="ECO:0000259" key="5">
    <source>
        <dbReference type="Pfam" id="PF18052"/>
    </source>
</evidence>
<keyword evidence="2" id="KW-0547">Nucleotide-binding</keyword>
<reference evidence="6 7" key="1">
    <citation type="submission" date="2024-11" db="EMBL/GenBank/DDBJ databases">
        <title>Chromosome-level genome assembly of Eucalyptus globulus Labill. provides insights into its genome evolution.</title>
        <authorList>
            <person name="Li X."/>
        </authorList>
    </citation>
    <scope>NUCLEOTIDE SEQUENCE [LARGE SCALE GENOMIC DNA]</scope>
    <source>
        <strain evidence="6">CL2024</strain>
        <tissue evidence="6">Fresh tender leaves</tissue>
    </source>
</reference>
<protein>
    <recommendedName>
        <fullName evidence="5">Disease resistance N-terminal domain-containing protein</fullName>
    </recommendedName>
</protein>
<name>A0ABD3LB93_EUCGL</name>